<dbReference type="EMBL" id="CP159342">
    <property type="protein sequence ID" value="XCH73294.1"/>
    <property type="molecule type" value="Genomic_DNA"/>
</dbReference>
<reference evidence="3" key="2">
    <citation type="submission" date="2024-06" db="EMBL/GenBank/DDBJ databases">
        <title>Micromonospora mangrovi CCTCC AA 2012012 genome sequences.</title>
        <authorList>
            <person name="Gao J."/>
        </authorList>
    </citation>
    <scope>NUCLEOTIDE SEQUENCE</scope>
    <source>
        <strain evidence="3">CCTCC AA 2012012</strain>
    </source>
</reference>
<feature type="region of interest" description="Disordered" evidence="1">
    <location>
        <begin position="85"/>
        <end position="160"/>
    </location>
</feature>
<sequence length="355" mass="36196">MTSGMFREVDHDLLADYLGGALDGTPEQATVARLVDEDPAWREAYTLLAPALDLVRADLADWAAVPAPELPLAVADRITAALAGAGPAPADVPQPRAADGPDSHDEEDPTAEPGVARQRRSGTPTVTVVGQRTGRPGRGSGTARPAEGPTKGTGPGRRQRRWARLAGPVALAAASIAAVGLGVNQLVGTAGGDGAPVTAQDQSAGNAARPLAAPFRTTGPPRRSGTDWTPERLSSSNLSMTEPGRTLAMVPPMGTAAPKSPQDVPQDEAQRLSVSGDLGRLAGSDALDSCLAAVAAEHAGGAVTVDLVDFASFQGRPALVLNFVDAAGARWAWVSGPECGVPGSGADTRFRTRVG</sequence>
<feature type="compositionally biased region" description="Polar residues" evidence="1">
    <location>
        <begin position="121"/>
        <end position="130"/>
    </location>
</feature>
<evidence type="ECO:0000313" key="2">
    <source>
        <dbReference type="EMBL" id="XBP92597.1"/>
    </source>
</evidence>
<evidence type="ECO:0008006" key="4">
    <source>
        <dbReference type="Google" id="ProtNLM"/>
    </source>
</evidence>
<proteinExistence type="predicted"/>
<evidence type="ECO:0000256" key="1">
    <source>
        <dbReference type="SAM" id="MobiDB-lite"/>
    </source>
</evidence>
<accession>A0AAU8HB49</accession>
<dbReference type="EMBL" id="CP157762">
    <property type="protein sequence ID" value="XBP92597.1"/>
    <property type="molecule type" value="Genomic_DNA"/>
</dbReference>
<name>A0AAU8HB49_9ACTN</name>
<dbReference type="RefSeq" id="WP_350932185.1">
    <property type="nucleotide sequence ID" value="NZ_CP157762.1"/>
</dbReference>
<gene>
    <name evidence="3" type="ORF">ABUL08_23795</name>
    <name evidence="2" type="ORF">VK199_23720</name>
</gene>
<organism evidence="3">
    <name type="scientific">Micromonospora sp. CCTCC AA 2012012</name>
    <dbReference type="NCBI Taxonomy" id="3111921"/>
    <lineage>
        <taxon>Bacteria</taxon>
        <taxon>Bacillati</taxon>
        <taxon>Actinomycetota</taxon>
        <taxon>Actinomycetes</taxon>
        <taxon>Micromonosporales</taxon>
        <taxon>Micromonosporaceae</taxon>
        <taxon>Micromonospora</taxon>
    </lineage>
</organism>
<dbReference type="AlphaFoldDB" id="A0AAU8HB49"/>
<protein>
    <recommendedName>
        <fullName evidence="4">Anti-sigma factor</fullName>
    </recommendedName>
</protein>
<feature type="region of interest" description="Disordered" evidence="1">
    <location>
        <begin position="197"/>
        <end position="245"/>
    </location>
</feature>
<evidence type="ECO:0000313" key="3">
    <source>
        <dbReference type="EMBL" id="XCH73294.1"/>
    </source>
</evidence>
<reference evidence="2" key="1">
    <citation type="submission" date="2024-01" db="EMBL/GenBank/DDBJ databases">
        <title>The genome sequence of Micromonospora mangrovi CCTCC AA 2012012.</title>
        <authorList>
            <person name="Gao J."/>
        </authorList>
    </citation>
    <scope>NUCLEOTIDE SEQUENCE</scope>
    <source>
        <strain evidence="2">CCTCC AA 2012012</strain>
    </source>
</reference>